<accession>A0ABD2N3E5</accession>
<dbReference type="EMBL" id="JABFTP020000062">
    <property type="protein sequence ID" value="KAL3273261.1"/>
    <property type="molecule type" value="Genomic_DNA"/>
</dbReference>
<organism evidence="1 2">
    <name type="scientific">Cryptolaemus montrouzieri</name>
    <dbReference type="NCBI Taxonomy" id="559131"/>
    <lineage>
        <taxon>Eukaryota</taxon>
        <taxon>Metazoa</taxon>
        <taxon>Ecdysozoa</taxon>
        <taxon>Arthropoda</taxon>
        <taxon>Hexapoda</taxon>
        <taxon>Insecta</taxon>
        <taxon>Pterygota</taxon>
        <taxon>Neoptera</taxon>
        <taxon>Endopterygota</taxon>
        <taxon>Coleoptera</taxon>
        <taxon>Polyphaga</taxon>
        <taxon>Cucujiformia</taxon>
        <taxon>Coccinelloidea</taxon>
        <taxon>Coccinellidae</taxon>
        <taxon>Scymninae</taxon>
        <taxon>Scymnini</taxon>
        <taxon>Cryptolaemus</taxon>
    </lineage>
</organism>
<name>A0ABD2N3E5_9CUCU</name>
<protein>
    <submittedName>
        <fullName evidence="1">Uncharacterized protein</fullName>
    </submittedName>
</protein>
<keyword evidence="2" id="KW-1185">Reference proteome</keyword>
<dbReference type="AlphaFoldDB" id="A0ABD2N3E5"/>
<evidence type="ECO:0000313" key="2">
    <source>
        <dbReference type="Proteomes" id="UP001516400"/>
    </source>
</evidence>
<reference evidence="1 2" key="1">
    <citation type="journal article" date="2021" name="BMC Biol.">
        <title>Horizontally acquired antibacterial genes associated with adaptive radiation of ladybird beetles.</title>
        <authorList>
            <person name="Li H.S."/>
            <person name="Tang X.F."/>
            <person name="Huang Y.H."/>
            <person name="Xu Z.Y."/>
            <person name="Chen M.L."/>
            <person name="Du X.Y."/>
            <person name="Qiu B.Y."/>
            <person name="Chen P.T."/>
            <person name="Zhang W."/>
            <person name="Slipinski A."/>
            <person name="Escalona H.E."/>
            <person name="Waterhouse R.M."/>
            <person name="Zwick A."/>
            <person name="Pang H."/>
        </authorList>
    </citation>
    <scope>NUCLEOTIDE SEQUENCE [LARGE SCALE GENOMIC DNA]</scope>
    <source>
        <strain evidence="1">SYSU2018</strain>
    </source>
</reference>
<sequence length="131" mass="15906">MGVPHRTRYLWERVQSEPQPSREYVLHFHIVIEYEFGRRTTPSAVSIALGDEEKKRSCWVHEVNQNKQESGEYIRLSIELESYEDRFLKYSFMSRECFEELHDLVKWKIRKCTTKWRKPIGTRQRLAICLR</sequence>
<gene>
    <name evidence="1" type="ORF">HHI36_014715</name>
</gene>
<evidence type="ECO:0000313" key="1">
    <source>
        <dbReference type="EMBL" id="KAL3273261.1"/>
    </source>
</evidence>
<comment type="caution">
    <text evidence="1">The sequence shown here is derived from an EMBL/GenBank/DDBJ whole genome shotgun (WGS) entry which is preliminary data.</text>
</comment>
<proteinExistence type="predicted"/>
<dbReference type="Proteomes" id="UP001516400">
    <property type="component" value="Unassembled WGS sequence"/>
</dbReference>